<gene>
    <name evidence="2" type="ORF">C8R41DRAFT_927376</name>
</gene>
<protein>
    <submittedName>
        <fullName evidence="2">Uncharacterized protein</fullName>
    </submittedName>
</protein>
<sequence length="107" mass="12591">MVAFGRGSELKARLLLRNITLLDATHMQKWLKEKVKAQSLNIRMQPTLKRCLEFKDNEENTGKQMKGMDIENNENEMEDDEEDARLRMRGMDIENDENNNEREGMCD</sequence>
<organism evidence="2 3">
    <name type="scientific">Lentinula lateritia</name>
    <dbReference type="NCBI Taxonomy" id="40482"/>
    <lineage>
        <taxon>Eukaryota</taxon>
        <taxon>Fungi</taxon>
        <taxon>Dikarya</taxon>
        <taxon>Basidiomycota</taxon>
        <taxon>Agaricomycotina</taxon>
        <taxon>Agaricomycetes</taxon>
        <taxon>Agaricomycetidae</taxon>
        <taxon>Agaricales</taxon>
        <taxon>Marasmiineae</taxon>
        <taxon>Omphalotaceae</taxon>
        <taxon>Lentinula</taxon>
    </lineage>
</organism>
<feature type="region of interest" description="Disordered" evidence="1">
    <location>
        <begin position="58"/>
        <end position="82"/>
    </location>
</feature>
<reference evidence="2" key="1">
    <citation type="submission" date="2022-08" db="EMBL/GenBank/DDBJ databases">
        <title>A Global Phylogenomic Analysis of the Shiitake Genus Lentinula.</title>
        <authorList>
            <consortium name="DOE Joint Genome Institute"/>
            <person name="Sierra-Patev S."/>
            <person name="Min B."/>
            <person name="Naranjo-Ortiz M."/>
            <person name="Looney B."/>
            <person name="Konkel Z."/>
            <person name="Slot J.C."/>
            <person name="Sakamoto Y."/>
            <person name="Steenwyk J.L."/>
            <person name="Rokas A."/>
            <person name="Carro J."/>
            <person name="Camarero S."/>
            <person name="Ferreira P."/>
            <person name="Molpeceres G."/>
            <person name="Ruiz-Duenas F.J."/>
            <person name="Serrano A."/>
            <person name="Henrissat B."/>
            <person name="Drula E."/>
            <person name="Hughes K.W."/>
            <person name="Mata J.L."/>
            <person name="Ishikawa N.K."/>
            <person name="Vargas-Isla R."/>
            <person name="Ushijima S."/>
            <person name="Smith C.A."/>
            <person name="Ahrendt S."/>
            <person name="Andreopoulos W."/>
            <person name="He G."/>
            <person name="Labutti K."/>
            <person name="Lipzen A."/>
            <person name="Ng V."/>
            <person name="Riley R."/>
            <person name="Sandor L."/>
            <person name="Barry K."/>
            <person name="Martinez A.T."/>
            <person name="Xiao Y."/>
            <person name="Gibbons J.G."/>
            <person name="Terashima K."/>
            <person name="Grigoriev I.V."/>
            <person name="Hibbett D.S."/>
        </authorList>
    </citation>
    <scope>NUCLEOTIDE SEQUENCE</scope>
    <source>
        <strain evidence="2">RHP3577 ss4</strain>
    </source>
</reference>
<evidence type="ECO:0000313" key="2">
    <source>
        <dbReference type="EMBL" id="KAJ4463519.1"/>
    </source>
</evidence>
<keyword evidence="3" id="KW-1185">Reference proteome</keyword>
<feature type="compositionally biased region" description="Basic and acidic residues" evidence="1">
    <location>
        <begin position="58"/>
        <end position="69"/>
    </location>
</feature>
<proteinExistence type="predicted"/>
<dbReference type="Proteomes" id="UP001150217">
    <property type="component" value="Unassembled WGS sequence"/>
</dbReference>
<evidence type="ECO:0000256" key="1">
    <source>
        <dbReference type="SAM" id="MobiDB-lite"/>
    </source>
</evidence>
<name>A0ABQ8UW08_9AGAR</name>
<evidence type="ECO:0000313" key="3">
    <source>
        <dbReference type="Proteomes" id="UP001150217"/>
    </source>
</evidence>
<feature type="compositionally biased region" description="Acidic residues" evidence="1">
    <location>
        <begin position="71"/>
        <end position="82"/>
    </location>
</feature>
<dbReference type="EMBL" id="JANVFT010000161">
    <property type="protein sequence ID" value="KAJ4463519.1"/>
    <property type="molecule type" value="Genomic_DNA"/>
</dbReference>
<accession>A0ABQ8UW08</accession>
<comment type="caution">
    <text evidence="2">The sequence shown here is derived from an EMBL/GenBank/DDBJ whole genome shotgun (WGS) entry which is preliminary data.</text>
</comment>